<dbReference type="PANTHER" id="PTHR37464:SF1">
    <property type="entry name" value="BLL2463 PROTEIN"/>
    <property type="match status" value="1"/>
</dbReference>
<organism evidence="3 4">
    <name type="scientific">[Muricauda] lutisoli</name>
    <dbReference type="NCBI Taxonomy" id="2816035"/>
    <lineage>
        <taxon>Bacteria</taxon>
        <taxon>Pseudomonadati</taxon>
        <taxon>Bacteroidota</taxon>
        <taxon>Flavobacteriia</taxon>
        <taxon>Flavobacteriales</taxon>
        <taxon>Flavobacteriaceae</taxon>
        <taxon>Allomuricauda</taxon>
    </lineage>
</organism>
<keyword evidence="1" id="KW-0812">Transmembrane</keyword>
<keyword evidence="1" id="KW-1133">Transmembrane helix</keyword>
<protein>
    <submittedName>
        <fullName evidence="3">BatA domain-containing protein</fullName>
    </submittedName>
</protein>
<dbReference type="EMBL" id="JAFLND010000001">
    <property type="protein sequence ID" value="MBO0330250.1"/>
    <property type="molecule type" value="Genomic_DNA"/>
</dbReference>
<dbReference type="InterPro" id="IPR011933">
    <property type="entry name" value="Double_TM_dom"/>
</dbReference>
<evidence type="ECO:0000313" key="3">
    <source>
        <dbReference type="EMBL" id="MBO0330250.1"/>
    </source>
</evidence>
<feature type="transmembrane region" description="Helical" evidence="1">
    <location>
        <begin position="402"/>
        <end position="421"/>
    </location>
</feature>
<comment type="caution">
    <text evidence="3">The sequence shown here is derived from an EMBL/GenBank/DDBJ whole genome shotgun (WGS) entry which is preliminary data.</text>
</comment>
<evidence type="ECO:0000256" key="1">
    <source>
        <dbReference type="SAM" id="Phobius"/>
    </source>
</evidence>
<dbReference type="RefSeq" id="WP_207070659.1">
    <property type="nucleotide sequence ID" value="NZ_JAFLND010000001.1"/>
</dbReference>
<dbReference type="Pfam" id="PF07584">
    <property type="entry name" value="BatA"/>
    <property type="match status" value="1"/>
</dbReference>
<keyword evidence="4" id="KW-1185">Reference proteome</keyword>
<dbReference type="NCBIfam" id="TIGR02226">
    <property type="entry name" value="two_anch"/>
    <property type="match status" value="1"/>
</dbReference>
<keyword evidence="1" id="KW-0472">Membrane</keyword>
<feature type="domain" description="Aerotolerance regulator N-terminal" evidence="2">
    <location>
        <begin position="1"/>
        <end position="76"/>
    </location>
</feature>
<accession>A0ABS3EVQ0</accession>
<feature type="transmembrane region" description="Helical" evidence="1">
    <location>
        <begin position="6"/>
        <end position="24"/>
    </location>
</feature>
<feature type="transmembrane region" description="Helical" evidence="1">
    <location>
        <begin position="56"/>
        <end position="78"/>
    </location>
</feature>
<dbReference type="InterPro" id="IPR024163">
    <property type="entry name" value="Aerotolerance_reg_N"/>
</dbReference>
<dbReference type="PANTHER" id="PTHR37464">
    <property type="entry name" value="BLL2463 PROTEIN"/>
    <property type="match status" value="1"/>
</dbReference>
<evidence type="ECO:0000259" key="2">
    <source>
        <dbReference type="Pfam" id="PF07584"/>
    </source>
</evidence>
<gene>
    <name evidence="3" type="ORF">J0X13_06795</name>
</gene>
<evidence type="ECO:0000313" key="4">
    <source>
        <dbReference type="Proteomes" id="UP000664163"/>
    </source>
</evidence>
<reference evidence="3 4" key="1">
    <citation type="submission" date="2021-03" db="EMBL/GenBank/DDBJ databases">
        <title>Muricauda sp. CAU 1631 isolated from Incheon.</title>
        <authorList>
            <person name="Kim W."/>
        </authorList>
    </citation>
    <scope>NUCLEOTIDE SEQUENCE [LARGE SCALE GENOMIC DNA]</scope>
    <source>
        <strain evidence="3 4">CAU 1631</strain>
    </source>
</reference>
<name>A0ABS3EVQ0_9FLAO</name>
<dbReference type="Proteomes" id="UP000664163">
    <property type="component" value="Unassembled WGS sequence"/>
</dbReference>
<proteinExistence type="predicted"/>
<sequence>MVFANPSYLWALLGLLVPLAIHFWSKKEARTVKIGSIQLLDESNSRQSSSIQLNEWLLLLLRMLIVALIVLLMAGPQWRINGNQKQITYLVEASIANEPSIGSILDSLHEDSPVFLLKKGFPEWETDIDYSGDQEQPNYWQLVQKIDSLRSDSIVVFTKAMVKGIRGMRPNTQKKIHWVVMESEETQDVPLLALNGESGVELITSSSNSVATGIHRELLVDGFEIFDSGDSLRLLSSAAKTVPLISLDTLHINMYVEENFEREENYIKASFRALSAFLKREIIIHKEEDILPNNETTLNIWLGNEANDHPEGKWLIYWPNPMAKQLIELTNAKNIYHLTSRLNPKNTVEKHLPEQLLDILDLNKELKALVREVDVRQLDETEINPNYVEPKKKRERATMIDISLWVFCLLAGLMILERLIANYKKQ</sequence>